<dbReference type="EMBL" id="BPLR01006815">
    <property type="protein sequence ID" value="GIY12611.1"/>
    <property type="molecule type" value="Genomic_DNA"/>
</dbReference>
<evidence type="ECO:0000256" key="1">
    <source>
        <dbReference type="SAM" id="MobiDB-lite"/>
    </source>
</evidence>
<keyword evidence="3" id="KW-1185">Reference proteome</keyword>
<name>A0AAV4QX15_CAEEX</name>
<feature type="region of interest" description="Disordered" evidence="1">
    <location>
        <begin position="9"/>
        <end position="40"/>
    </location>
</feature>
<reference evidence="2 3" key="1">
    <citation type="submission" date="2021-06" db="EMBL/GenBank/DDBJ databases">
        <title>Caerostris extrusa draft genome.</title>
        <authorList>
            <person name="Kono N."/>
            <person name="Arakawa K."/>
        </authorList>
    </citation>
    <scope>NUCLEOTIDE SEQUENCE [LARGE SCALE GENOMIC DNA]</scope>
</reference>
<sequence>MTSYTFLLHPFHPPPPHPLHTPESHRNQPPPYTSDTQRRKTSLAAIKWKSLLFFPPPPSPAAVVGIVHTASACDVTRRLSKSSPHGAVALPDQMDAKHRRVC</sequence>
<feature type="region of interest" description="Disordered" evidence="1">
    <location>
        <begin position="78"/>
        <end position="102"/>
    </location>
</feature>
<evidence type="ECO:0000313" key="3">
    <source>
        <dbReference type="Proteomes" id="UP001054945"/>
    </source>
</evidence>
<comment type="caution">
    <text evidence="2">The sequence shown here is derived from an EMBL/GenBank/DDBJ whole genome shotgun (WGS) entry which is preliminary data.</text>
</comment>
<dbReference type="AlphaFoldDB" id="A0AAV4QX15"/>
<evidence type="ECO:0000313" key="2">
    <source>
        <dbReference type="EMBL" id="GIY12611.1"/>
    </source>
</evidence>
<protein>
    <submittedName>
        <fullName evidence="2">Uncharacterized protein</fullName>
    </submittedName>
</protein>
<gene>
    <name evidence="2" type="ORF">CEXT_618051</name>
</gene>
<accession>A0AAV4QX15</accession>
<proteinExistence type="predicted"/>
<dbReference type="Proteomes" id="UP001054945">
    <property type="component" value="Unassembled WGS sequence"/>
</dbReference>
<organism evidence="2 3">
    <name type="scientific">Caerostris extrusa</name>
    <name type="common">Bark spider</name>
    <name type="synonym">Caerostris bankana</name>
    <dbReference type="NCBI Taxonomy" id="172846"/>
    <lineage>
        <taxon>Eukaryota</taxon>
        <taxon>Metazoa</taxon>
        <taxon>Ecdysozoa</taxon>
        <taxon>Arthropoda</taxon>
        <taxon>Chelicerata</taxon>
        <taxon>Arachnida</taxon>
        <taxon>Araneae</taxon>
        <taxon>Araneomorphae</taxon>
        <taxon>Entelegynae</taxon>
        <taxon>Araneoidea</taxon>
        <taxon>Araneidae</taxon>
        <taxon>Caerostris</taxon>
    </lineage>
</organism>